<feature type="transmembrane region" description="Helical" evidence="6">
    <location>
        <begin position="165"/>
        <end position="187"/>
    </location>
</feature>
<keyword evidence="2" id="KW-0813">Transport</keyword>
<feature type="transmembrane region" description="Helical" evidence="6">
    <location>
        <begin position="138"/>
        <end position="159"/>
    </location>
</feature>
<dbReference type="Pfam" id="PF07690">
    <property type="entry name" value="MFS_1"/>
    <property type="match status" value="1"/>
</dbReference>
<dbReference type="GO" id="GO:0005886">
    <property type="term" value="C:plasma membrane"/>
    <property type="evidence" value="ECO:0007669"/>
    <property type="project" value="UniProtKB-SubCell"/>
</dbReference>
<proteinExistence type="predicted"/>
<dbReference type="EMBL" id="CP118101">
    <property type="protein sequence ID" value="WDH83019.1"/>
    <property type="molecule type" value="Genomic_DNA"/>
</dbReference>
<feature type="transmembrane region" description="Helical" evidence="6">
    <location>
        <begin position="288"/>
        <end position="308"/>
    </location>
</feature>
<dbReference type="PANTHER" id="PTHR11360">
    <property type="entry name" value="MONOCARBOXYLATE TRANSPORTER"/>
    <property type="match status" value="1"/>
</dbReference>
<feature type="transmembrane region" description="Helical" evidence="6">
    <location>
        <begin position="77"/>
        <end position="96"/>
    </location>
</feature>
<evidence type="ECO:0000256" key="6">
    <source>
        <dbReference type="SAM" id="Phobius"/>
    </source>
</evidence>
<feature type="transmembrane region" description="Helical" evidence="6">
    <location>
        <begin position="102"/>
        <end position="126"/>
    </location>
</feature>
<evidence type="ECO:0000313" key="8">
    <source>
        <dbReference type="EMBL" id="WDH83019.1"/>
    </source>
</evidence>
<feature type="transmembrane region" description="Helical" evidence="6">
    <location>
        <begin position="52"/>
        <end position="70"/>
    </location>
</feature>
<evidence type="ECO:0000256" key="4">
    <source>
        <dbReference type="ARBA" id="ARBA00022989"/>
    </source>
</evidence>
<accession>A0AAX3N1J5</accession>
<dbReference type="SUPFAM" id="SSF103473">
    <property type="entry name" value="MFS general substrate transporter"/>
    <property type="match status" value="1"/>
</dbReference>
<evidence type="ECO:0000256" key="5">
    <source>
        <dbReference type="ARBA" id="ARBA00023136"/>
    </source>
</evidence>
<feature type="transmembrane region" description="Helical" evidence="6">
    <location>
        <begin position="12"/>
        <end position="32"/>
    </location>
</feature>
<dbReference type="PANTHER" id="PTHR11360:SF317">
    <property type="entry name" value="MAJOR FACILITATOR SUPERFAMILY (MFS) PROFILE DOMAIN-CONTAINING PROTEIN-RELATED"/>
    <property type="match status" value="1"/>
</dbReference>
<dbReference type="RefSeq" id="WP_274359287.1">
    <property type="nucleotide sequence ID" value="NZ_CP118101.1"/>
</dbReference>
<dbReference type="PROSITE" id="PS50850">
    <property type="entry name" value="MFS"/>
    <property type="match status" value="1"/>
</dbReference>
<keyword evidence="5 6" id="KW-0472">Membrane</keyword>
<evidence type="ECO:0000256" key="3">
    <source>
        <dbReference type="ARBA" id="ARBA00022692"/>
    </source>
</evidence>
<gene>
    <name evidence="8" type="ORF">PUW23_01890</name>
</gene>
<feature type="transmembrane region" description="Helical" evidence="6">
    <location>
        <begin position="382"/>
        <end position="404"/>
    </location>
</feature>
<dbReference type="GO" id="GO:0022857">
    <property type="term" value="F:transmembrane transporter activity"/>
    <property type="evidence" value="ECO:0007669"/>
    <property type="project" value="InterPro"/>
</dbReference>
<keyword evidence="4 6" id="KW-1133">Transmembrane helix</keyword>
<feature type="domain" description="Major facilitator superfamily (MFS) profile" evidence="7">
    <location>
        <begin position="12"/>
        <end position="406"/>
    </location>
</feature>
<name>A0AAX3N1J5_9BACL</name>
<dbReference type="Proteomes" id="UP001220962">
    <property type="component" value="Chromosome"/>
</dbReference>
<feature type="transmembrane region" description="Helical" evidence="6">
    <location>
        <begin position="256"/>
        <end position="276"/>
    </location>
</feature>
<evidence type="ECO:0000259" key="7">
    <source>
        <dbReference type="PROSITE" id="PS50850"/>
    </source>
</evidence>
<feature type="transmembrane region" description="Helical" evidence="6">
    <location>
        <begin position="350"/>
        <end position="370"/>
    </location>
</feature>
<feature type="transmembrane region" description="Helical" evidence="6">
    <location>
        <begin position="226"/>
        <end position="250"/>
    </location>
</feature>
<feature type="transmembrane region" description="Helical" evidence="6">
    <location>
        <begin position="314"/>
        <end position="338"/>
    </location>
</feature>
<evidence type="ECO:0000313" key="9">
    <source>
        <dbReference type="Proteomes" id="UP001220962"/>
    </source>
</evidence>
<dbReference type="InterPro" id="IPR011701">
    <property type="entry name" value="MFS"/>
</dbReference>
<reference evidence="8" key="1">
    <citation type="submission" date="2023-02" db="EMBL/GenBank/DDBJ databases">
        <title>Pathogen: clinical or host-associated sample.</title>
        <authorList>
            <person name="Hergert J."/>
            <person name="Casey R."/>
            <person name="Wagner J."/>
            <person name="Young E.L."/>
            <person name="Oakeson K.F."/>
        </authorList>
    </citation>
    <scope>NUCLEOTIDE SEQUENCE</scope>
    <source>
        <strain evidence="8">2022CK-00830</strain>
    </source>
</reference>
<keyword evidence="3 6" id="KW-0812">Transmembrane</keyword>
<sequence length="414" mass="44429">MSSQPKQFNRWAVFAAAWIIIFCVSSVAIYSVFSDPMTKAHGWATSDYNLAYSLYTLIFALIAIYAGRITDKYGARVLMYVGGVLFGLGWFLTGYVQSIPMFYVTFSLIAGGGAGLMYNSALVTAVRWFPDKGGEISGLLLSSAAIGPFILSPVSATLIERMGVVSSYQILGIFYTIAILLTGWLLVSPPADYRPKGWNPDQSTSGSTSTGTVMNYNWKEMLKSPLFYLLFLTLVSASTAGTMMVSSASIIAQDQIGLTAAAGAIIVSISTLANFVGRLSFGVIYDKFGDYAALLVSLLMTIAALLLMTVAKDYTFFAICIILLGFSFGGLLVVFPPLTSKSFGPKNLGINYAIVFVGYSGGSFVGPRIASYYKETTGAFTSAYVSAAVLTAIGIMLVGVIMYMNKKRLEKSAI</sequence>
<dbReference type="Gene3D" id="1.20.1250.20">
    <property type="entry name" value="MFS general substrate transporter like domains"/>
    <property type="match status" value="2"/>
</dbReference>
<evidence type="ECO:0000256" key="1">
    <source>
        <dbReference type="ARBA" id="ARBA00004651"/>
    </source>
</evidence>
<protein>
    <submittedName>
        <fullName evidence="8">OFA family MFS transporter</fullName>
    </submittedName>
</protein>
<dbReference type="CDD" id="cd17353">
    <property type="entry name" value="MFS_OFA_like"/>
    <property type="match status" value="1"/>
</dbReference>
<organism evidence="8 9">
    <name type="scientific">Paenibacillus urinalis</name>
    <dbReference type="NCBI Taxonomy" id="521520"/>
    <lineage>
        <taxon>Bacteria</taxon>
        <taxon>Bacillati</taxon>
        <taxon>Bacillota</taxon>
        <taxon>Bacilli</taxon>
        <taxon>Bacillales</taxon>
        <taxon>Paenibacillaceae</taxon>
        <taxon>Paenibacillus</taxon>
    </lineage>
</organism>
<evidence type="ECO:0000256" key="2">
    <source>
        <dbReference type="ARBA" id="ARBA00022448"/>
    </source>
</evidence>
<dbReference type="InterPro" id="IPR050327">
    <property type="entry name" value="Proton-linked_MCT"/>
</dbReference>
<dbReference type="InterPro" id="IPR036259">
    <property type="entry name" value="MFS_trans_sf"/>
</dbReference>
<dbReference type="InterPro" id="IPR020846">
    <property type="entry name" value="MFS_dom"/>
</dbReference>
<dbReference type="AlphaFoldDB" id="A0AAX3N1J5"/>
<comment type="subcellular location">
    <subcellularLocation>
        <location evidence="1">Cell membrane</location>
        <topology evidence="1">Multi-pass membrane protein</topology>
    </subcellularLocation>
</comment>